<feature type="region of interest" description="Disordered" evidence="1">
    <location>
        <begin position="165"/>
        <end position="194"/>
    </location>
</feature>
<accession>A0A9D3TA54</accession>
<name>A0A9D3TA54_MEGAT</name>
<evidence type="ECO:0000256" key="1">
    <source>
        <dbReference type="SAM" id="MobiDB-lite"/>
    </source>
</evidence>
<evidence type="ECO:0000313" key="4">
    <source>
        <dbReference type="Proteomes" id="UP001046870"/>
    </source>
</evidence>
<reference evidence="3" key="1">
    <citation type="submission" date="2021-01" db="EMBL/GenBank/DDBJ databases">
        <authorList>
            <person name="Zahm M."/>
            <person name="Roques C."/>
            <person name="Cabau C."/>
            <person name="Klopp C."/>
            <person name="Donnadieu C."/>
            <person name="Jouanno E."/>
            <person name="Lampietro C."/>
            <person name="Louis A."/>
            <person name="Herpin A."/>
            <person name="Echchiki A."/>
            <person name="Berthelot C."/>
            <person name="Parey E."/>
            <person name="Roest-Crollius H."/>
            <person name="Braasch I."/>
            <person name="Postlethwait J."/>
            <person name="Bobe J."/>
            <person name="Montfort J."/>
            <person name="Bouchez O."/>
            <person name="Begum T."/>
            <person name="Mejri S."/>
            <person name="Adams A."/>
            <person name="Chen W.-J."/>
            <person name="Guiguen Y."/>
        </authorList>
    </citation>
    <scope>NUCLEOTIDE SEQUENCE</scope>
    <source>
        <strain evidence="3">YG-15Mar2019-1</strain>
        <tissue evidence="3">Brain</tissue>
    </source>
</reference>
<feature type="chain" id="PRO_5038339996" evidence="2">
    <location>
        <begin position="20"/>
        <end position="243"/>
    </location>
</feature>
<keyword evidence="2" id="KW-0732">Signal</keyword>
<keyword evidence="4" id="KW-1185">Reference proteome</keyword>
<organism evidence="3 4">
    <name type="scientific">Megalops atlanticus</name>
    <name type="common">Tarpon</name>
    <name type="synonym">Clupea gigantea</name>
    <dbReference type="NCBI Taxonomy" id="7932"/>
    <lineage>
        <taxon>Eukaryota</taxon>
        <taxon>Metazoa</taxon>
        <taxon>Chordata</taxon>
        <taxon>Craniata</taxon>
        <taxon>Vertebrata</taxon>
        <taxon>Euteleostomi</taxon>
        <taxon>Actinopterygii</taxon>
        <taxon>Neopterygii</taxon>
        <taxon>Teleostei</taxon>
        <taxon>Elopiformes</taxon>
        <taxon>Megalopidae</taxon>
        <taxon>Megalops</taxon>
    </lineage>
</organism>
<comment type="caution">
    <text evidence="3">The sequence shown here is derived from an EMBL/GenBank/DDBJ whole genome shotgun (WGS) entry which is preliminary data.</text>
</comment>
<sequence length="243" mass="27154">MKGSSVLVLLLILSAQGRGCNEFMRGVVKNLLTTIKRTELPGFREVFPKNYEISHHYNDSLLCNSDPCCVFSAAVVLSDSWSQLLLLLWTENVKYSFIRELKVKLESIADSIADKKFREDTDPSLLPSVSSTPEALLHFTSALFSTWLEQKCPVSANPCELPMLPPSLPEEESHQMRTDGERKHPHPHPTVSVRDGWMREGEKEKLSGIGIPPTGGLTSVHHSDPFCGPLCFWPVLVALIFLQ</sequence>
<evidence type="ECO:0000313" key="3">
    <source>
        <dbReference type="EMBL" id="KAG7469293.1"/>
    </source>
</evidence>
<protein>
    <submittedName>
        <fullName evidence="3">Uncharacterized protein</fullName>
    </submittedName>
</protein>
<dbReference type="EMBL" id="JAFDVH010000010">
    <property type="protein sequence ID" value="KAG7469293.1"/>
    <property type="molecule type" value="Genomic_DNA"/>
</dbReference>
<evidence type="ECO:0000256" key="2">
    <source>
        <dbReference type="SAM" id="SignalP"/>
    </source>
</evidence>
<feature type="signal peptide" evidence="2">
    <location>
        <begin position="1"/>
        <end position="19"/>
    </location>
</feature>
<gene>
    <name evidence="3" type="ORF">MATL_G00127320</name>
</gene>
<dbReference type="AlphaFoldDB" id="A0A9D3TA54"/>
<dbReference type="Proteomes" id="UP001046870">
    <property type="component" value="Chromosome 10"/>
</dbReference>
<proteinExistence type="predicted"/>
<feature type="compositionally biased region" description="Basic and acidic residues" evidence="1">
    <location>
        <begin position="171"/>
        <end position="182"/>
    </location>
</feature>
<dbReference type="OrthoDB" id="8783239at2759"/>